<protein>
    <submittedName>
        <fullName evidence="1">Uncharacterized protein</fullName>
    </submittedName>
</protein>
<name>A0AA96KSP1_9CAUD</name>
<proteinExistence type="predicted"/>
<sequence length="77" mass="8822">MSQWKNKCEAMEILESKLTEPVDKVNLMFIAGKLAELKSSLGRYKGLTLEDYDILHGEIEEIQYLLSEVTDENTTNL</sequence>
<evidence type="ECO:0000313" key="1">
    <source>
        <dbReference type="EMBL" id="WNO47524.1"/>
    </source>
</evidence>
<dbReference type="EMBL" id="OR481006">
    <property type="protein sequence ID" value="WNO47524.1"/>
    <property type="molecule type" value="Genomic_DNA"/>
</dbReference>
<accession>A0AA96KSP1</accession>
<organism evidence="1">
    <name type="scientific">Staphylococcus phage vB_VibM_10AMN12</name>
    <dbReference type="NCBI Taxonomy" id="3076785"/>
    <lineage>
        <taxon>Viruses</taxon>
        <taxon>Duplodnaviria</taxon>
        <taxon>Heunggongvirae</taxon>
        <taxon>Uroviricota</taxon>
        <taxon>Caudoviricetes</taxon>
    </lineage>
</organism>
<reference evidence="1" key="1">
    <citation type="submission" date="2023-08" db="EMBL/GenBank/DDBJ databases">
        <authorList>
            <person name="Nazir A."/>
        </authorList>
    </citation>
    <scope>NUCLEOTIDE SEQUENCE</scope>
</reference>